<keyword evidence="1" id="KW-0812">Transmembrane</keyword>
<comment type="caution">
    <text evidence="2">The sequence shown here is derived from an EMBL/GenBank/DDBJ whole genome shotgun (WGS) entry which is preliminary data.</text>
</comment>
<organism evidence="2 3">
    <name type="scientific">Haemaphysalis longicornis</name>
    <name type="common">Bush tick</name>
    <dbReference type="NCBI Taxonomy" id="44386"/>
    <lineage>
        <taxon>Eukaryota</taxon>
        <taxon>Metazoa</taxon>
        <taxon>Ecdysozoa</taxon>
        <taxon>Arthropoda</taxon>
        <taxon>Chelicerata</taxon>
        <taxon>Arachnida</taxon>
        <taxon>Acari</taxon>
        <taxon>Parasitiformes</taxon>
        <taxon>Ixodida</taxon>
        <taxon>Ixodoidea</taxon>
        <taxon>Ixodidae</taxon>
        <taxon>Haemaphysalinae</taxon>
        <taxon>Haemaphysalis</taxon>
    </lineage>
</organism>
<feature type="transmembrane region" description="Helical" evidence="1">
    <location>
        <begin position="59"/>
        <end position="83"/>
    </location>
</feature>
<evidence type="ECO:0000313" key="3">
    <source>
        <dbReference type="Proteomes" id="UP000821853"/>
    </source>
</evidence>
<keyword evidence="1" id="KW-1133">Transmembrane helix</keyword>
<proteinExistence type="predicted"/>
<keyword evidence="3" id="KW-1185">Reference proteome</keyword>
<gene>
    <name evidence="2" type="ORF">HPB48_020326</name>
</gene>
<name>A0A9J6GRF9_HAELO</name>
<keyword evidence="1" id="KW-0472">Membrane</keyword>
<evidence type="ECO:0000313" key="2">
    <source>
        <dbReference type="EMBL" id="KAH9377289.1"/>
    </source>
</evidence>
<dbReference type="Proteomes" id="UP000821853">
    <property type="component" value="Unassembled WGS sequence"/>
</dbReference>
<sequence>MQGTYAGNAAAVIVRGMDALSQTTFPGLSGRCLVAVDDTPSDALSLVLRRVTQCRGLRMLPWAVPTFVLLVFSCIFWGIMLLLSPLFKVHTDAVPNPTEVMYVRQCPLYDGSELFKRLAWKPKYSAEQAINKSMEYYKNVKL</sequence>
<dbReference type="OrthoDB" id="2735536at2759"/>
<dbReference type="AlphaFoldDB" id="A0A9J6GRF9"/>
<dbReference type="VEuPathDB" id="VectorBase:HLOH_056557"/>
<protein>
    <submittedName>
        <fullName evidence="2">Uncharacterized protein</fullName>
    </submittedName>
</protein>
<reference evidence="2 3" key="1">
    <citation type="journal article" date="2020" name="Cell">
        <title>Large-Scale Comparative Analyses of Tick Genomes Elucidate Their Genetic Diversity and Vector Capacities.</title>
        <authorList>
            <consortium name="Tick Genome and Microbiome Consortium (TIGMIC)"/>
            <person name="Jia N."/>
            <person name="Wang J."/>
            <person name="Shi W."/>
            <person name="Du L."/>
            <person name="Sun Y."/>
            <person name="Zhan W."/>
            <person name="Jiang J.F."/>
            <person name="Wang Q."/>
            <person name="Zhang B."/>
            <person name="Ji P."/>
            <person name="Bell-Sakyi L."/>
            <person name="Cui X.M."/>
            <person name="Yuan T.T."/>
            <person name="Jiang B.G."/>
            <person name="Yang W.F."/>
            <person name="Lam T.T."/>
            <person name="Chang Q.C."/>
            <person name="Ding S.J."/>
            <person name="Wang X.J."/>
            <person name="Zhu J.G."/>
            <person name="Ruan X.D."/>
            <person name="Zhao L."/>
            <person name="Wei J.T."/>
            <person name="Ye R.Z."/>
            <person name="Que T.C."/>
            <person name="Du C.H."/>
            <person name="Zhou Y.H."/>
            <person name="Cheng J.X."/>
            <person name="Dai P.F."/>
            <person name="Guo W.B."/>
            <person name="Han X.H."/>
            <person name="Huang E.J."/>
            <person name="Li L.F."/>
            <person name="Wei W."/>
            <person name="Gao Y.C."/>
            <person name="Liu J.Z."/>
            <person name="Shao H.Z."/>
            <person name="Wang X."/>
            <person name="Wang C.C."/>
            <person name="Yang T.C."/>
            <person name="Huo Q.B."/>
            <person name="Li W."/>
            <person name="Chen H.Y."/>
            <person name="Chen S.E."/>
            <person name="Zhou L.G."/>
            <person name="Ni X.B."/>
            <person name="Tian J.H."/>
            <person name="Sheng Y."/>
            <person name="Liu T."/>
            <person name="Pan Y.S."/>
            <person name="Xia L.Y."/>
            <person name="Li J."/>
            <person name="Zhao F."/>
            <person name="Cao W.C."/>
        </authorList>
    </citation>
    <scope>NUCLEOTIDE SEQUENCE [LARGE SCALE GENOMIC DNA]</scope>
    <source>
        <strain evidence="2">HaeL-2018</strain>
    </source>
</reference>
<dbReference type="EMBL" id="JABSTR010000008">
    <property type="protein sequence ID" value="KAH9377289.1"/>
    <property type="molecule type" value="Genomic_DNA"/>
</dbReference>
<evidence type="ECO:0000256" key="1">
    <source>
        <dbReference type="SAM" id="Phobius"/>
    </source>
</evidence>
<accession>A0A9J6GRF9</accession>